<sequence length="53" mass="6493">MRNFCKYLKYPLFPKLEYKQTPSTESPHFQNKCVLVFQDNGNHFPWLLNNFMH</sequence>
<dbReference type="AlphaFoldDB" id="A0A0E9QAJ1"/>
<organism evidence="1">
    <name type="scientific">Anguilla anguilla</name>
    <name type="common">European freshwater eel</name>
    <name type="synonym">Muraena anguilla</name>
    <dbReference type="NCBI Taxonomy" id="7936"/>
    <lineage>
        <taxon>Eukaryota</taxon>
        <taxon>Metazoa</taxon>
        <taxon>Chordata</taxon>
        <taxon>Craniata</taxon>
        <taxon>Vertebrata</taxon>
        <taxon>Euteleostomi</taxon>
        <taxon>Actinopterygii</taxon>
        <taxon>Neopterygii</taxon>
        <taxon>Teleostei</taxon>
        <taxon>Anguilliformes</taxon>
        <taxon>Anguillidae</taxon>
        <taxon>Anguilla</taxon>
    </lineage>
</organism>
<accession>A0A0E9QAJ1</accession>
<reference evidence="1" key="2">
    <citation type="journal article" date="2015" name="Fish Shellfish Immunol.">
        <title>Early steps in the European eel (Anguilla anguilla)-Vibrio vulnificus interaction in the gills: Role of the RtxA13 toxin.</title>
        <authorList>
            <person name="Callol A."/>
            <person name="Pajuelo D."/>
            <person name="Ebbesson L."/>
            <person name="Teles M."/>
            <person name="MacKenzie S."/>
            <person name="Amaro C."/>
        </authorList>
    </citation>
    <scope>NUCLEOTIDE SEQUENCE</scope>
</reference>
<name>A0A0E9QAJ1_ANGAN</name>
<dbReference type="EMBL" id="GBXM01095434">
    <property type="protein sequence ID" value="JAH13143.1"/>
    <property type="molecule type" value="Transcribed_RNA"/>
</dbReference>
<evidence type="ECO:0000313" key="1">
    <source>
        <dbReference type="EMBL" id="JAH13143.1"/>
    </source>
</evidence>
<proteinExistence type="predicted"/>
<reference evidence="1" key="1">
    <citation type="submission" date="2014-11" db="EMBL/GenBank/DDBJ databases">
        <authorList>
            <person name="Amaro Gonzalez C."/>
        </authorList>
    </citation>
    <scope>NUCLEOTIDE SEQUENCE</scope>
</reference>
<protein>
    <submittedName>
        <fullName evidence="1">Uncharacterized protein</fullName>
    </submittedName>
</protein>